<reference evidence="1 2" key="1">
    <citation type="submission" date="2021-03" db="EMBL/GenBank/DDBJ databases">
        <title>Genomic Encyclopedia of Type Strains, Phase IV (KMG-IV): sequencing the most valuable type-strain genomes for metagenomic binning, comparative biology and taxonomic classification.</title>
        <authorList>
            <person name="Goeker M."/>
        </authorList>
    </citation>
    <scope>NUCLEOTIDE SEQUENCE [LARGE SCALE GENOMIC DNA]</scope>
    <source>
        <strain evidence="1 2">DSM 40499</strain>
    </source>
</reference>
<accession>A0ABS4M8F4</accession>
<feature type="non-terminal residue" evidence="1">
    <location>
        <position position="1"/>
    </location>
</feature>
<dbReference type="EMBL" id="JAGGLP010000037">
    <property type="protein sequence ID" value="MBP2055961.1"/>
    <property type="molecule type" value="Genomic_DNA"/>
</dbReference>
<evidence type="ECO:0000313" key="1">
    <source>
        <dbReference type="EMBL" id="MBP2055961.1"/>
    </source>
</evidence>
<dbReference type="Proteomes" id="UP001519309">
    <property type="component" value="Unassembled WGS sequence"/>
</dbReference>
<gene>
    <name evidence="1" type="ORF">J2Z21_008978</name>
</gene>
<name>A0ABS4M8F4_9ACTN</name>
<sequence length="51" mass="5803">PVAVPAPATTLRPTRRLRNHSLEQLPQLIRHQPLNDPHIWSLSNTPNEMTS</sequence>
<protein>
    <recommendedName>
        <fullName evidence="3">Transposase</fullName>
    </recommendedName>
</protein>
<comment type="caution">
    <text evidence="1">The sequence shown here is derived from an EMBL/GenBank/DDBJ whole genome shotgun (WGS) entry which is preliminary data.</text>
</comment>
<proteinExistence type="predicted"/>
<keyword evidence="2" id="KW-1185">Reference proteome</keyword>
<organism evidence="1 2">
    <name type="scientific">Streptomyces griseochromogenes</name>
    <dbReference type="NCBI Taxonomy" id="68214"/>
    <lineage>
        <taxon>Bacteria</taxon>
        <taxon>Bacillati</taxon>
        <taxon>Actinomycetota</taxon>
        <taxon>Actinomycetes</taxon>
        <taxon>Kitasatosporales</taxon>
        <taxon>Streptomycetaceae</taxon>
        <taxon>Streptomyces</taxon>
    </lineage>
</organism>
<evidence type="ECO:0000313" key="2">
    <source>
        <dbReference type="Proteomes" id="UP001519309"/>
    </source>
</evidence>
<evidence type="ECO:0008006" key="3">
    <source>
        <dbReference type="Google" id="ProtNLM"/>
    </source>
</evidence>